<feature type="signal peptide" evidence="2">
    <location>
        <begin position="1"/>
        <end position="28"/>
    </location>
</feature>
<proteinExistence type="predicted"/>
<evidence type="ECO:0000313" key="3">
    <source>
        <dbReference type="EMBL" id="GAA2356387.1"/>
    </source>
</evidence>
<evidence type="ECO:0000256" key="2">
    <source>
        <dbReference type="SAM" id="SignalP"/>
    </source>
</evidence>
<dbReference type="InterPro" id="IPR006311">
    <property type="entry name" value="TAT_signal"/>
</dbReference>
<feature type="compositionally biased region" description="Pro residues" evidence="1">
    <location>
        <begin position="96"/>
        <end position="105"/>
    </location>
</feature>
<feature type="region of interest" description="Disordered" evidence="1">
    <location>
        <begin position="75"/>
        <end position="128"/>
    </location>
</feature>
<reference evidence="3 4" key="1">
    <citation type="journal article" date="2019" name="Int. J. Syst. Evol. Microbiol.">
        <title>The Global Catalogue of Microorganisms (GCM) 10K type strain sequencing project: providing services to taxonomists for standard genome sequencing and annotation.</title>
        <authorList>
            <consortium name="The Broad Institute Genomics Platform"/>
            <consortium name="The Broad Institute Genome Sequencing Center for Infectious Disease"/>
            <person name="Wu L."/>
            <person name="Ma J."/>
        </authorList>
    </citation>
    <scope>NUCLEOTIDE SEQUENCE [LARGE SCALE GENOMIC DNA]</scope>
    <source>
        <strain evidence="3 4">JCM 16221</strain>
    </source>
</reference>
<feature type="chain" id="PRO_5046490794" evidence="2">
    <location>
        <begin position="29"/>
        <end position="159"/>
    </location>
</feature>
<feature type="compositionally biased region" description="Basic and acidic residues" evidence="1">
    <location>
        <begin position="81"/>
        <end position="94"/>
    </location>
</feature>
<dbReference type="PROSITE" id="PS51257">
    <property type="entry name" value="PROKAR_LIPOPROTEIN"/>
    <property type="match status" value="1"/>
</dbReference>
<dbReference type="PROSITE" id="PS51318">
    <property type="entry name" value="TAT"/>
    <property type="match status" value="1"/>
</dbReference>
<sequence length="159" mass="16258">MLVKIPSPILGRRGALRLLALTPAAALAACSSDAEPDRLLPLAKAAKADARLADAIGETHTGLAGRARAVSAARTAHARALQREIDRVNPRDPDDPPSVPAPPKQQAPGSADAAAEQLRAGAREAQEQAAKLVPELPTHRAGLVGSVAASCASLQEVLA</sequence>
<name>A0ABN3GN65_9PSEU</name>
<comment type="caution">
    <text evidence="3">The sequence shown here is derived from an EMBL/GenBank/DDBJ whole genome shotgun (WGS) entry which is preliminary data.</text>
</comment>
<keyword evidence="4" id="KW-1185">Reference proteome</keyword>
<feature type="compositionally biased region" description="Low complexity" evidence="1">
    <location>
        <begin position="106"/>
        <end position="120"/>
    </location>
</feature>
<gene>
    <name evidence="3" type="ORF">GCM10009854_38150</name>
</gene>
<dbReference type="EMBL" id="BAAARA010000015">
    <property type="protein sequence ID" value="GAA2356387.1"/>
    <property type="molecule type" value="Genomic_DNA"/>
</dbReference>
<organism evidence="3 4">
    <name type="scientific">Saccharopolyspora halophila</name>
    <dbReference type="NCBI Taxonomy" id="405551"/>
    <lineage>
        <taxon>Bacteria</taxon>
        <taxon>Bacillati</taxon>
        <taxon>Actinomycetota</taxon>
        <taxon>Actinomycetes</taxon>
        <taxon>Pseudonocardiales</taxon>
        <taxon>Pseudonocardiaceae</taxon>
        <taxon>Saccharopolyspora</taxon>
    </lineage>
</organism>
<evidence type="ECO:0000313" key="4">
    <source>
        <dbReference type="Proteomes" id="UP001501218"/>
    </source>
</evidence>
<accession>A0ABN3GN65</accession>
<dbReference type="Proteomes" id="UP001501218">
    <property type="component" value="Unassembled WGS sequence"/>
</dbReference>
<protein>
    <submittedName>
        <fullName evidence="3">Uncharacterized protein</fullName>
    </submittedName>
</protein>
<evidence type="ECO:0000256" key="1">
    <source>
        <dbReference type="SAM" id="MobiDB-lite"/>
    </source>
</evidence>
<keyword evidence="2" id="KW-0732">Signal</keyword>